<feature type="transmembrane region" description="Helical" evidence="1">
    <location>
        <begin position="246"/>
        <end position="276"/>
    </location>
</feature>
<keyword evidence="1" id="KW-1133">Transmembrane helix</keyword>
<keyword evidence="1" id="KW-0812">Transmembrane</keyword>
<feature type="transmembrane region" description="Helical" evidence="1">
    <location>
        <begin position="201"/>
        <end position="226"/>
    </location>
</feature>
<organism evidence="2">
    <name type="scientific">marine sediment metagenome</name>
    <dbReference type="NCBI Taxonomy" id="412755"/>
    <lineage>
        <taxon>unclassified sequences</taxon>
        <taxon>metagenomes</taxon>
        <taxon>ecological metagenomes</taxon>
    </lineage>
</organism>
<sequence>MEISSSKFRNLAGKSFNETLVDGYKLFYKNYGKLILPLAFFQILLIILDTLLLTDFKWYVESIGINVADLFTDLADTALIAEDLNALTTYLLISFVLLFLQNLLGAIIITIAMCSVSNYTYQKYMGEEVSFKESFKSAFNKKIFIVLLILGFFLSLSSFLLFIPAIIVFGFYIFLVFTYNYEDTNPIKEAKRISKGAFSKVIGVFVVNFIFIYVFSFVYNSIIYTFLDTDFQATINSWNNPATRNFGMIILYQIIFSIVDIVLAPLFICLLTTLFASLKARKDLGYYPKRGYYQESYSQIAQDSFEFAENLDITSQPSTPLKKRFYCPFCG</sequence>
<accession>A0A0F9K067</accession>
<proteinExistence type="predicted"/>
<evidence type="ECO:0000313" key="2">
    <source>
        <dbReference type="EMBL" id="KKM75363.1"/>
    </source>
</evidence>
<feature type="non-terminal residue" evidence="2">
    <location>
        <position position="331"/>
    </location>
</feature>
<gene>
    <name evidence="2" type="ORF">LCGC14_1390980</name>
</gene>
<feature type="transmembrane region" description="Helical" evidence="1">
    <location>
        <begin position="90"/>
        <end position="117"/>
    </location>
</feature>
<dbReference type="EMBL" id="LAZR01008989">
    <property type="protein sequence ID" value="KKM75363.1"/>
    <property type="molecule type" value="Genomic_DNA"/>
</dbReference>
<protein>
    <recommendedName>
        <fullName evidence="3">Glycerophosphoryl diester phosphodiesterase membrane domain-containing protein</fullName>
    </recommendedName>
</protein>
<feature type="transmembrane region" description="Helical" evidence="1">
    <location>
        <begin position="162"/>
        <end position="181"/>
    </location>
</feature>
<evidence type="ECO:0008006" key="3">
    <source>
        <dbReference type="Google" id="ProtNLM"/>
    </source>
</evidence>
<evidence type="ECO:0000256" key="1">
    <source>
        <dbReference type="SAM" id="Phobius"/>
    </source>
</evidence>
<keyword evidence="1" id="KW-0472">Membrane</keyword>
<feature type="transmembrane region" description="Helical" evidence="1">
    <location>
        <begin position="34"/>
        <end position="53"/>
    </location>
</feature>
<name>A0A0F9K067_9ZZZZ</name>
<dbReference type="AlphaFoldDB" id="A0A0F9K067"/>
<feature type="transmembrane region" description="Helical" evidence="1">
    <location>
        <begin position="138"/>
        <end position="156"/>
    </location>
</feature>
<reference evidence="2" key="1">
    <citation type="journal article" date="2015" name="Nature">
        <title>Complex archaea that bridge the gap between prokaryotes and eukaryotes.</title>
        <authorList>
            <person name="Spang A."/>
            <person name="Saw J.H."/>
            <person name="Jorgensen S.L."/>
            <person name="Zaremba-Niedzwiedzka K."/>
            <person name="Martijn J."/>
            <person name="Lind A.E."/>
            <person name="van Eijk R."/>
            <person name="Schleper C."/>
            <person name="Guy L."/>
            <person name="Ettema T.J."/>
        </authorList>
    </citation>
    <scope>NUCLEOTIDE SEQUENCE</scope>
</reference>
<comment type="caution">
    <text evidence="2">The sequence shown here is derived from an EMBL/GenBank/DDBJ whole genome shotgun (WGS) entry which is preliminary data.</text>
</comment>